<dbReference type="GO" id="GO:0016616">
    <property type="term" value="F:oxidoreductase activity, acting on the CH-OH group of donors, NAD or NADP as acceptor"/>
    <property type="evidence" value="ECO:0007669"/>
    <property type="project" value="TreeGrafter"/>
</dbReference>
<name>A0A942TBI9_9BACI</name>
<dbReference type="PANTHER" id="PTHR45458">
    <property type="entry name" value="SHORT-CHAIN DEHYDROGENASE/REDUCTASE SDR"/>
    <property type="match status" value="1"/>
</dbReference>
<evidence type="ECO:0000313" key="2">
    <source>
        <dbReference type="EMBL" id="MBS4193494.1"/>
    </source>
</evidence>
<dbReference type="Pfam" id="PF00106">
    <property type="entry name" value="adh_short"/>
    <property type="match status" value="1"/>
</dbReference>
<dbReference type="RefSeq" id="WP_213122797.1">
    <property type="nucleotide sequence ID" value="NZ_JAGYPG010000001.1"/>
</dbReference>
<dbReference type="PRINTS" id="PR00080">
    <property type="entry name" value="SDRFAMILY"/>
</dbReference>
<dbReference type="EMBL" id="JAGYPG010000001">
    <property type="protein sequence ID" value="MBS4193494.1"/>
    <property type="molecule type" value="Genomic_DNA"/>
</dbReference>
<keyword evidence="3" id="KW-1185">Reference proteome</keyword>
<dbReference type="Proteomes" id="UP000681414">
    <property type="component" value="Unassembled WGS sequence"/>
</dbReference>
<evidence type="ECO:0000313" key="3">
    <source>
        <dbReference type="Proteomes" id="UP000681414"/>
    </source>
</evidence>
<dbReference type="Gene3D" id="3.40.50.720">
    <property type="entry name" value="NAD(P)-binding Rossmann-like Domain"/>
    <property type="match status" value="1"/>
</dbReference>
<reference evidence="2 3" key="1">
    <citation type="submission" date="2021-05" db="EMBL/GenBank/DDBJ databases">
        <title>Novel Bacillus species.</title>
        <authorList>
            <person name="Liu G."/>
        </authorList>
    </citation>
    <scope>NUCLEOTIDE SEQUENCE [LARGE SCALE GENOMIC DNA]</scope>
    <source>
        <strain evidence="3">FJAT-49780</strain>
    </source>
</reference>
<evidence type="ECO:0000256" key="1">
    <source>
        <dbReference type="RuleBase" id="RU000363"/>
    </source>
</evidence>
<protein>
    <submittedName>
        <fullName evidence="2">SDR family NAD(P)-dependent oxidoreductase</fullName>
    </submittedName>
</protein>
<sequence length="240" mass="27180">MVKVAFVTGADRGLGLSLTRWLLENGYRVFAGRYNDEWRFLDELKSEYVEKLQLVQLDVGSDESVKTAASFIESKTSYIDVIINNAGIIDQAKDATILEKQDFEVMKQLFNVNSLGALRITNHLVGLLLKGDTKLVVNISSEAGSIERNHRTNWYGYCMSKAALNMQSAILHKHLTSLGGQVLVFHPGWMQTYMEGFFYKQATYPPEVAADKIMNLVHDHKRFLAEEPAFIDLEGDAWPW</sequence>
<dbReference type="InterPro" id="IPR052184">
    <property type="entry name" value="SDR_enzymes"/>
</dbReference>
<accession>A0A942TBI9</accession>
<dbReference type="PANTHER" id="PTHR45458:SF1">
    <property type="entry name" value="SHORT CHAIN DEHYDROGENASE"/>
    <property type="match status" value="1"/>
</dbReference>
<comment type="similarity">
    <text evidence="1">Belongs to the short-chain dehydrogenases/reductases (SDR) family.</text>
</comment>
<dbReference type="SUPFAM" id="SSF51735">
    <property type="entry name" value="NAD(P)-binding Rossmann-fold domains"/>
    <property type="match status" value="1"/>
</dbReference>
<comment type="caution">
    <text evidence="2">The sequence shown here is derived from an EMBL/GenBank/DDBJ whole genome shotgun (WGS) entry which is preliminary data.</text>
</comment>
<dbReference type="InterPro" id="IPR002347">
    <property type="entry name" value="SDR_fam"/>
</dbReference>
<organism evidence="2 3">
    <name type="scientific">Lederbergia citri</name>
    <dbReference type="NCBI Taxonomy" id="2833580"/>
    <lineage>
        <taxon>Bacteria</taxon>
        <taxon>Bacillati</taxon>
        <taxon>Bacillota</taxon>
        <taxon>Bacilli</taxon>
        <taxon>Bacillales</taxon>
        <taxon>Bacillaceae</taxon>
        <taxon>Lederbergia</taxon>
    </lineage>
</organism>
<dbReference type="InterPro" id="IPR036291">
    <property type="entry name" value="NAD(P)-bd_dom_sf"/>
</dbReference>
<dbReference type="PRINTS" id="PR00081">
    <property type="entry name" value="GDHRDH"/>
</dbReference>
<proteinExistence type="inferred from homology"/>
<gene>
    <name evidence="2" type="ORF">KHA97_00230</name>
</gene>
<dbReference type="AlphaFoldDB" id="A0A942TBI9"/>